<dbReference type="OrthoDB" id="543156at2759"/>
<proteinExistence type="predicted"/>
<feature type="domain" description="DJ-1/PfpI" evidence="1">
    <location>
        <begin position="30"/>
        <end position="196"/>
    </location>
</feature>
<evidence type="ECO:0000313" key="2">
    <source>
        <dbReference type="EMBL" id="TCD60943.1"/>
    </source>
</evidence>
<evidence type="ECO:0000313" key="3">
    <source>
        <dbReference type="Proteomes" id="UP000292702"/>
    </source>
</evidence>
<dbReference type="Gene3D" id="3.40.50.880">
    <property type="match status" value="1"/>
</dbReference>
<dbReference type="PANTHER" id="PTHR43130:SF15">
    <property type="entry name" value="THIJ_PFPI FAMILY PROTEIN (AFU_ORTHOLOGUE AFUA_5G14240)"/>
    <property type="match status" value="1"/>
</dbReference>
<dbReference type="Pfam" id="PF01965">
    <property type="entry name" value="DJ-1_PfpI"/>
    <property type="match status" value="1"/>
</dbReference>
<dbReference type="InterPro" id="IPR029062">
    <property type="entry name" value="Class_I_gatase-like"/>
</dbReference>
<dbReference type="EMBL" id="RWJN01000524">
    <property type="protein sequence ID" value="TCD60943.1"/>
    <property type="molecule type" value="Genomic_DNA"/>
</dbReference>
<dbReference type="AlphaFoldDB" id="A0A4R0R4I4"/>
<dbReference type="Proteomes" id="UP000292702">
    <property type="component" value="Unassembled WGS sequence"/>
</dbReference>
<keyword evidence="3" id="KW-1185">Reference proteome</keyword>
<name>A0A4R0R4I4_9APHY</name>
<accession>A0A4R0R4I4</accession>
<organism evidence="2 3">
    <name type="scientific">Steccherinum ochraceum</name>
    <dbReference type="NCBI Taxonomy" id="92696"/>
    <lineage>
        <taxon>Eukaryota</taxon>
        <taxon>Fungi</taxon>
        <taxon>Dikarya</taxon>
        <taxon>Basidiomycota</taxon>
        <taxon>Agaricomycotina</taxon>
        <taxon>Agaricomycetes</taxon>
        <taxon>Polyporales</taxon>
        <taxon>Steccherinaceae</taxon>
        <taxon>Steccherinum</taxon>
    </lineage>
</organism>
<dbReference type="CDD" id="cd03139">
    <property type="entry name" value="GATase1_PfpI_2"/>
    <property type="match status" value="1"/>
</dbReference>
<comment type="caution">
    <text evidence="2">The sequence shown here is derived from an EMBL/GenBank/DDBJ whole genome shotgun (WGS) entry which is preliminary data.</text>
</comment>
<dbReference type="PANTHER" id="PTHR43130">
    <property type="entry name" value="ARAC-FAMILY TRANSCRIPTIONAL REGULATOR"/>
    <property type="match status" value="1"/>
</dbReference>
<evidence type="ECO:0000259" key="1">
    <source>
        <dbReference type="Pfam" id="PF01965"/>
    </source>
</evidence>
<dbReference type="InterPro" id="IPR052158">
    <property type="entry name" value="INH-QAR"/>
</dbReference>
<reference evidence="2 3" key="1">
    <citation type="submission" date="2018-11" db="EMBL/GenBank/DDBJ databases">
        <title>Genome assembly of Steccherinum ochraceum LE-BIN_3174, the white-rot fungus of the Steccherinaceae family (The Residual Polyporoid clade, Polyporales, Basidiomycota).</title>
        <authorList>
            <person name="Fedorova T.V."/>
            <person name="Glazunova O.A."/>
            <person name="Landesman E.O."/>
            <person name="Moiseenko K.V."/>
            <person name="Psurtseva N.V."/>
            <person name="Savinova O.S."/>
            <person name="Shakhova N.V."/>
            <person name="Tyazhelova T.V."/>
            <person name="Vasina D.V."/>
        </authorList>
    </citation>
    <scope>NUCLEOTIDE SEQUENCE [LARGE SCALE GENOMIC DNA]</scope>
    <source>
        <strain evidence="2 3">LE-BIN_3174</strain>
    </source>
</reference>
<dbReference type="SUPFAM" id="SSF52317">
    <property type="entry name" value="Class I glutamine amidotransferase-like"/>
    <property type="match status" value="1"/>
</dbReference>
<dbReference type="STRING" id="92696.A0A4R0R4I4"/>
<gene>
    <name evidence="2" type="ORF">EIP91_009277</name>
</gene>
<protein>
    <recommendedName>
        <fullName evidence="1">DJ-1/PfpI domain-containing protein</fullName>
    </recommendedName>
</protein>
<dbReference type="InterPro" id="IPR002818">
    <property type="entry name" value="DJ-1/PfpI"/>
</dbReference>
<sequence>MPANNAQTWKLAVCLFTNITTLDFQGPIEQIGFLSPQNVLSAASDPYHIDSKIAIEPVFLGPTSEPVKAFSGPNLVPTKSYDDVGAEEQFDILLVPGGPETGTSPANISPSVIAFLKRQAPGAKYVLSVCTGSWILAQAGLLRGKRATTNKSSFSRIAATKAEDVHWIPRARWTVDGNYWTSSGVTAGIDMTHAFLTHLVGEEVSRAIGGIVEVSVREAGDDEFASFYNLV</sequence>